<gene>
    <name evidence="1" type="ORF">KXQ929_LOCUS47511</name>
</gene>
<dbReference type="Proteomes" id="UP000663868">
    <property type="component" value="Unassembled WGS sequence"/>
</dbReference>
<protein>
    <submittedName>
        <fullName evidence="1">Uncharacterized protein</fullName>
    </submittedName>
</protein>
<dbReference type="EMBL" id="CAJOBB010017264">
    <property type="protein sequence ID" value="CAF4337312.1"/>
    <property type="molecule type" value="Genomic_DNA"/>
</dbReference>
<evidence type="ECO:0000313" key="2">
    <source>
        <dbReference type="Proteomes" id="UP000663868"/>
    </source>
</evidence>
<name>A0A820K2Z3_9BILA</name>
<organism evidence="1 2">
    <name type="scientific">Adineta steineri</name>
    <dbReference type="NCBI Taxonomy" id="433720"/>
    <lineage>
        <taxon>Eukaryota</taxon>
        <taxon>Metazoa</taxon>
        <taxon>Spiralia</taxon>
        <taxon>Gnathifera</taxon>
        <taxon>Rotifera</taxon>
        <taxon>Eurotatoria</taxon>
        <taxon>Bdelloidea</taxon>
        <taxon>Adinetida</taxon>
        <taxon>Adinetidae</taxon>
        <taxon>Adineta</taxon>
    </lineage>
</organism>
<dbReference type="AlphaFoldDB" id="A0A820K2Z3"/>
<feature type="non-terminal residue" evidence="1">
    <location>
        <position position="291"/>
    </location>
</feature>
<feature type="non-terminal residue" evidence="1">
    <location>
        <position position="1"/>
    </location>
</feature>
<proteinExistence type="predicted"/>
<accession>A0A820K2Z3</accession>
<evidence type="ECO:0000313" key="1">
    <source>
        <dbReference type="EMBL" id="CAF4337312.1"/>
    </source>
</evidence>
<reference evidence="1" key="1">
    <citation type="submission" date="2021-02" db="EMBL/GenBank/DDBJ databases">
        <authorList>
            <person name="Nowell W R."/>
        </authorList>
    </citation>
    <scope>NUCLEOTIDE SEQUENCE</scope>
</reference>
<comment type="caution">
    <text evidence="1">The sequence shown here is derived from an EMBL/GenBank/DDBJ whole genome shotgun (WGS) entry which is preliminary data.</text>
</comment>
<sequence>TPSNEPSFLQKQTSKLHFEVNINGPRIFIPKHSYSNEAILIDLGQLTVQTNPINNQIQSVIEEYKIIFQNLLVNRVKLNDTNQIEEHINLLDCSPLTILINHHLNIETLEQNQAKFSVKFQWDQIDFFIHQEDYLFFIEIYEENFKEKIYHKIPHEQKAIEENKELSNKPVKKQKVLKQKDKKTYQLIAINLLIKQINLTLYHNENAKLLYLEFENIQIDFQQFSNSTYNGQAQIFNLIVDYLYSNDNENSIKRIIDKNWNIEQDKSILSINLQYKPSNDDNSTFIRQGLV</sequence>